<evidence type="ECO:0000256" key="1">
    <source>
        <dbReference type="ARBA" id="ARBA00004442"/>
    </source>
</evidence>
<dbReference type="InterPro" id="IPR006664">
    <property type="entry name" value="OMP_bac"/>
</dbReference>
<evidence type="ECO:0000256" key="3">
    <source>
        <dbReference type="ARBA" id="ARBA00023237"/>
    </source>
</evidence>
<protein>
    <recommendedName>
        <fullName evidence="5">OmpA-like domain-containing protein</fullName>
    </recommendedName>
</protein>
<feature type="region of interest" description="Disordered" evidence="4">
    <location>
        <begin position="127"/>
        <end position="150"/>
    </location>
</feature>
<accession>A0A381TSD0</accession>
<feature type="domain" description="OmpA-like" evidence="5">
    <location>
        <begin position="198"/>
        <end position="319"/>
    </location>
</feature>
<dbReference type="PROSITE" id="PS51123">
    <property type="entry name" value="OMPA_2"/>
    <property type="match status" value="1"/>
</dbReference>
<feature type="compositionally biased region" description="Basic and acidic residues" evidence="4">
    <location>
        <begin position="130"/>
        <end position="149"/>
    </location>
</feature>
<proteinExistence type="predicted"/>
<evidence type="ECO:0000259" key="5">
    <source>
        <dbReference type="PROSITE" id="PS51123"/>
    </source>
</evidence>
<dbReference type="PANTHER" id="PTHR30329">
    <property type="entry name" value="STATOR ELEMENT OF FLAGELLAR MOTOR COMPLEX"/>
    <property type="match status" value="1"/>
</dbReference>
<feature type="non-terminal residue" evidence="6">
    <location>
        <position position="1"/>
    </location>
</feature>
<feature type="compositionally biased region" description="Basic and acidic residues" evidence="4">
    <location>
        <begin position="35"/>
        <end position="57"/>
    </location>
</feature>
<evidence type="ECO:0000256" key="4">
    <source>
        <dbReference type="SAM" id="MobiDB-lite"/>
    </source>
</evidence>
<organism evidence="6">
    <name type="scientific">marine metagenome</name>
    <dbReference type="NCBI Taxonomy" id="408172"/>
    <lineage>
        <taxon>unclassified sequences</taxon>
        <taxon>metagenomes</taxon>
        <taxon>ecological metagenomes</taxon>
    </lineage>
</organism>
<evidence type="ECO:0000256" key="2">
    <source>
        <dbReference type="ARBA" id="ARBA00023136"/>
    </source>
</evidence>
<keyword evidence="2" id="KW-0472">Membrane</keyword>
<dbReference type="EMBL" id="UINC01005056">
    <property type="protein sequence ID" value="SVA18754.1"/>
    <property type="molecule type" value="Genomic_DNA"/>
</dbReference>
<dbReference type="Gene3D" id="3.30.1330.60">
    <property type="entry name" value="OmpA-like domain"/>
    <property type="match status" value="1"/>
</dbReference>
<reference evidence="6" key="1">
    <citation type="submission" date="2018-05" db="EMBL/GenBank/DDBJ databases">
        <authorList>
            <person name="Lanie J.A."/>
            <person name="Ng W.-L."/>
            <person name="Kazmierczak K.M."/>
            <person name="Andrzejewski T.M."/>
            <person name="Davidsen T.M."/>
            <person name="Wayne K.J."/>
            <person name="Tettelin H."/>
            <person name="Glass J.I."/>
            <person name="Rusch D."/>
            <person name="Podicherti R."/>
            <person name="Tsui H.-C.T."/>
            <person name="Winkler M.E."/>
        </authorList>
    </citation>
    <scope>NUCLEOTIDE SEQUENCE</scope>
</reference>
<dbReference type="GO" id="GO:0009279">
    <property type="term" value="C:cell outer membrane"/>
    <property type="evidence" value="ECO:0007669"/>
    <property type="project" value="UniProtKB-SubCell"/>
</dbReference>
<dbReference type="CDD" id="cd07185">
    <property type="entry name" value="OmpA_C-like"/>
    <property type="match status" value="1"/>
</dbReference>
<dbReference type="InterPro" id="IPR036737">
    <property type="entry name" value="OmpA-like_sf"/>
</dbReference>
<dbReference type="PANTHER" id="PTHR30329:SF21">
    <property type="entry name" value="LIPOPROTEIN YIAD-RELATED"/>
    <property type="match status" value="1"/>
</dbReference>
<feature type="region of interest" description="Disordered" evidence="4">
    <location>
        <begin position="28"/>
        <end position="68"/>
    </location>
</feature>
<dbReference type="AlphaFoldDB" id="A0A381TSD0"/>
<dbReference type="InterPro" id="IPR006665">
    <property type="entry name" value="OmpA-like"/>
</dbReference>
<keyword evidence="3" id="KW-0998">Cell outer membrane</keyword>
<dbReference type="InterPro" id="IPR050330">
    <property type="entry name" value="Bact_OuterMem_StrucFunc"/>
</dbReference>
<gene>
    <name evidence="6" type="ORF">METZ01_LOCUS71608</name>
</gene>
<name>A0A381TSD0_9ZZZZ</name>
<dbReference type="SUPFAM" id="SSF103088">
    <property type="entry name" value="OmpA-like"/>
    <property type="match status" value="1"/>
</dbReference>
<evidence type="ECO:0000313" key="6">
    <source>
        <dbReference type="EMBL" id="SVA18754.1"/>
    </source>
</evidence>
<sequence>KMLKYFSILFTLLTLVLAGCSFSDPDPEEVQAQMDQEHARITEEQERQQEEEAEKLMAQEAAAAEETAAKEAEAARLAAVDNENALDKIEKLLKPASIEVIQPEEPKSEPSMISTISSGLKNLLGSSVKEQQEEPKKAADTVSASEKKSTTKFMPKSPLAIFSAQKLVSCKIVPEKMEAIHKRLLKIKDVNIADSKLRDKTNDKLMPVIHFDFDQIKIKPAYRKLLRQQSSCVMKALKSRNDMIIQIEGHADEHGSDEYNMALGHRRANVVANAIKAYLPDSSLARIFSFGEEFPLVRLSNKSAWAKNRRVEFTLLLKP</sequence>
<dbReference type="PRINTS" id="PR01021">
    <property type="entry name" value="OMPADOMAIN"/>
</dbReference>
<dbReference type="Pfam" id="PF00691">
    <property type="entry name" value="OmpA"/>
    <property type="match status" value="1"/>
</dbReference>
<comment type="subcellular location">
    <subcellularLocation>
        <location evidence="1">Cell outer membrane</location>
    </subcellularLocation>
</comment>